<sequence>YRQHILSSRQDVVQKGVFSGLERRHALEDDRAQLAKTARDSATRVIL</sequence>
<evidence type="ECO:0000313" key="2">
    <source>
        <dbReference type="Proteomes" id="UP000265618"/>
    </source>
</evidence>
<keyword evidence="2" id="KW-1185">Reference proteome</keyword>
<organism evidence="1 2">
    <name type="scientific">Kipferlia bialata</name>
    <dbReference type="NCBI Taxonomy" id="797122"/>
    <lineage>
        <taxon>Eukaryota</taxon>
        <taxon>Metamonada</taxon>
        <taxon>Carpediemonas-like organisms</taxon>
        <taxon>Kipferlia</taxon>
    </lineage>
</organism>
<gene>
    <name evidence="1" type="ORF">KIPB_014031</name>
</gene>
<dbReference type="AlphaFoldDB" id="A0A9K3D8N2"/>
<accession>A0A9K3D8N2</accession>
<name>A0A9K3D8N2_9EUKA</name>
<proteinExistence type="predicted"/>
<dbReference type="EMBL" id="BDIP01006986">
    <property type="protein sequence ID" value="GIQ90999.1"/>
    <property type="molecule type" value="Genomic_DNA"/>
</dbReference>
<feature type="non-terminal residue" evidence="1">
    <location>
        <position position="47"/>
    </location>
</feature>
<dbReference type="Proteomes" id="UP000265618">
    <property type="component" value="Unassembled WGS sequence"/>
</dbReference>
<evidence type="ECO:0000313" key="1">
    <source>
        <dbReference type="EMBL" id="GIQ90999.1"/>
    </source>
</evidence>
<comment type="caution">
    <text evidence="1">The sequence shown here is derived from an EMBL/GenBank/DDBJ whole genome shotgun (WGS) entry which is preliminary data.</text>
</comment>
<reference evidence="1 2" key="1">
    <citation type="journal article" date="2018" name="PLoS ONE">
        <title>The draft genome of Kipferlia bialata reveals reductive genome evolution in fornicate parasites.</title>
        <authorList>
            <person name="Tanifuji G."/>
            <person name="Takabayashi S."/>
            <person name="Kume K."/>
            <person name="Takagi M."/>
            <person name="Nakayama T."/>
            <person name="Kamikawa R."/>
            <person name="Inagaki Y."/>
            <person name="Hashimoto T."/>
        </authorList>
    </citation>
    <scope>NUCLEOTIDE SEQUENCE [LARGE SCALE GENOMIC DNA]</scope>
    <source>
        <strain evidence="1">NY0173</strain>
    </source>
</reference>
<protein>
    <submittedName>
        <fullName evidence="1">Uncharacterized protein</fullName>
    </submittedName>
</protein>